<dbReference type="OrthoDB" id="25131at2759"/>
<keyword evidence="6" id="KW-1185">Reference proteome</keyword>
<organism evidence="5 6">
    <name type="scientific">Synchytrium endobioticum</name>
    <dbReference type="NCBI Taxonomy" id="286115"/>
    <lineage>
        <taxon>Eukaryota</taxon>
        <taxon>Fungi</taxon>
        <taxon>Fungi incertae sedis</taxon>
        <taxon>Chytridiomycota</taxon>
        <taxon>Chytridiomycota incertae sedis</taxon>
        <taxon>Chytridiomycetes</taxon>
        <taxon>Synchytriales</taxon>
        <taxon>Synchytriaceae</taxon>
        <taxon>Synchytrium</taxon>
    </lineage>
</organism>
<protein>
    <submittedName>
        <fullName evidence="5">Uncharacterized protein</fullName>
    </submittedName>
</protein>
<gene>
    <name evidence="4" type="ORF">SeLEV6574_g07641</name>
    <name evidence="5" type="ORF">SeMB42_g00733</name>
</gene>
<dbReference type="SUPFAM" id="SSF50978">
    <property type="entry name" value="WD40 repeat-like"/>
    <property type="match status" value="1"/>
</dbReference>
<dbReference type="PANTHER" id="PTHR22889">
    <property type="entry name" value="WD REPEAT-CONTAINING PROTEIN 89"/>
    <property type="match status" value="1"/>
</dbReference>
<dbReference type="Gene3D" id="2.130.10.10">
    <property type="entry name" value="YVTN repeat-like/Quinoprotein amine dehydrogenase"/>
    <property type="match status" value="2"/>
</dbReference>
<dbReference type="PROSITE" id="PS50294">
    <property type="entry name" value="WD_REPEATS_REGION"/>
    <property type="match status" value="1"/>
</dbReference>
<evidence type="ECO:0000313" key="4">
    <source>
        <dbReference type="EMBL" id="TPX38771.1"/>
    </source>
</evidence>
<dbReference type="Proteomes" id="UP000320475">
    <property type="component" value="Unassembled WGS sequence"/>
</dbReference>
<evidence type="ECO:0000313" key="6">
    <source>
        <dbReference type="Proteomes" id="UP000317494"/>
    </source>
</evidence>
<evidence type="ECO:0000313" key="7">
    <source>
        <dbReference type="Proteomes" id="UP000320475"/>
    </source>
</evidence>
<sequence>MHAGNTGTWTSSKDGRLKCFDPRTSKSSIEIHTSSPLLSLSVSASSRVVAAGTELHPTTTTDDDGNTACETAAKILFYDIRNTAAPLKEFADVHSDDITQVVFHPAGENVLLSGGTDGLLCLYTLDAGMCQDESLYQVIKEESVHKAGFFGPAYEYVYCTTHIETFALYMFEEADLIINYGQVRSRSSEHVTIDYLIDVIYDQVGQRLYLFTGSQTGNVGVFNSSLTDLELTYTLNGGHSEIVRGISWDAQANSLVSGGEDGIIALWRN</sequence>
<dbReference type="InterPro" id="IPR036322">
    <property type="entry name" value="WD40_repeat_dom_sf"/>
</dbReference>
<evidence type="ECO:0000256" key="3">
    <source>
        <dbReference type="PROSITE-ProRule" id="PRU00221"/>
    </source>
</evidence>
<dbReference type="InterPro" id="IPR039328">
    <property type="entry name" value="WDR89"/>
</dbReference>
<proteinExistence type="predicted"/>
<dbReference type="AlphaFoldDB" id="A0A507DQQ3"/>
<feature type="repeat" description="WD" evidence="3">
    <location>
        <begin position="236"/>
        <end position="269"/>
    </location>
</feature>
<reference evidence="6 7" key="1">
    <citation type="journal article" date="2019" name="Sci. Rep.">
        <title>Comparative genomics of chytrid fungi reveal insights into the obligate biotrophic and pathogenic lifestyle of Synchytrium endobioticum.</title>
        <authorList>
            <person name="van de Vossenberg B.T.L.H."/>
            <person name="Warris S."/>
            <person name="Nguyen H.D.T."/>
            <person name="van Gent-Pelzer M.P.E."/>
            <person name="Joly D.L."/>
            <person name="van de Geest H.C."/>
            <person name="Bonants P.J.M."/>
            <person name="Smith D.S."/>
            <person name="Levesque C.A."/>
            <person name="van der Lee T.A.J."/>
        </authorList>
    </citation>
    <scope>NUCLEOTIDE SEQUENCE [LARGE SCALE GENOMIC DNA]</scope>
    <source>
        <strain evidence="4 7">LEV6574</strain>
        <strain evidence="5 6">MB42</strain>
    </source>
</reference>
<dbReference type="Pfam" id="PF00400">
    <property type="entry name" value="WD40"/>
    <property type="match status" value="2"/>
</dbReference>
<accession>A0A507DQQ3</accession>
<dbReference type="VEuPathDB" id="FungiDB:SeMB42_g00733"/>
<dbReference type="EMBL" id="QEAN01000015">
    <property type="protein sequence ID" value="TPX53537.1"/>
    <property type="molecule type" value="Genomic_DNA"/>
</dbReference>
<dbReference type="Proteomes" id="UP000317494">
    <property type="component" value="Unassembled WGS sequence"/>
</dbReference>
<dbReference type="PROSITE" id="PS50082">
    <property type="entry name" value="WD_REPEATS_2"/>
    <property type="match status" value="1"/>
</dbReference>
<dbReference type="EMBL" id="QEAM01000573">
    <property type="protein sequence ID" value="TPX38771.1"/>
    <property type="molecule type" value="Genomic_DNA"/>
</dbReference>
<evidence type="ECO:0000256" key="2">
    <source>
        <dbReference type="ARBA" id="ARBA00022737"/>
    </source>
</evidence>
<evidence type="ECO:0000313" key="5">
    <source>
        <dbReference type="EMBL" id="TPX53537.1"/>
    </source>
</evidence>
<dbReference type="STRING" id="286115.A0A507DQQ3"/>
<evidence type="ECO:0000256" key="1">
    <source>
        <dbReference type="ARBA" id="ARBA00022574"/>
    </source>
</evidence>
<dbReference type="SMART" id="SM00320">
    <property type="entry name" value="WD40"/>
    <property type="match status" value="3"/>
</dbReference>
<keyword evidence="2" id="KW-0677">Repeat</keyword>
<dbReference type="InterPro" id="IPR015943">
    <property type="entry name" value="WD40/YVTN_repeat-like_dom_sf"/>
</dbReference>
<name>A0A507DQQ3_9FUNG</name>
<comment type="caution">
    <text evidence="5">The sequence shown here is derived from an EMBL/GenBank/DDBJ whole genome shotgun (WGS) entry which is preliminary data.</text>
</comment>
<keyword evidence="1 3" id="KW-0853">WD repeat</keyword>
<dbReference type="PANTHER" id="PTHR22889:SF0">
    <property type="entry name" value="WD REPEAT-CONTAINING PROTEIN 89"/>
    <property type="match status" value="1"/>
</dbReference>
<dbReference type="InterPro" id="IPR001680">
    <property type="entry name" value="WD40_rpt"/>
</dbReference>